<dbReference type="EMBL" id="CM004388">
    <property type="protein sequence ID" value="OAY58649.1"/>
    <property type="molecule type" value="Genomic_DNA"/>
</dbReference>
<gene>
    <name evidence="1" type="ORF">MANES_02G196000</name>
</gene>
<protein>
    <submittedName>
        <fullName evidence="1">Uncharacterized protein</fullName>
    </submittedName>
</protein>
<organism evidence="1">
    <name type="scientific">Manihot esculenta</name>
    <name type="common">Cassava</name>
    <name type="synonym">Jatropha manihot</name>
    <dbReference type="NCBI Taxonomy" id="3983"/>
    <lineage>
        <taxon>Eukaryota</taxon>
        <taxon>Viridiplantae</taxon>
        <taxon>Streptophyta</taxon>
        <taxon>Embryophyta</taxon>
        <taxon>Tracheophyta</taxon>
        <taxon>Spermatophyta</taxon>
        <taxon>Magnoliopsida</taxon>
        <taxon>eudicotyledons</taxon>
        <taxon>Gunneridae</taxon>
        <taxon>Pentapetalae</taxon>
        <taxon>rosids</taxon>
        <taxon>fabids</taxon>
        <taxon>Malpighiales</taxon>
        <taxon>Euphorbiaceae</taxon>
        <taxon>Crotonoideae</taxon>
        <taxon>Manihoteae</taxon>
        <taxon>Manihot</taxon>
    </lineage>
</organism>
<accession>A0A2C9WFU5</accession>
<sequence length="39" mass="4463">MYIGTTCVPLRLQLVNHKLLLNQSNMIASHVMKPWCPVI</sequence>
<evidence type="ECO:0000313" key="1">
    <source>
        <dbReference type="EMBL" id="OAY58649.1"/>
    </source>
</evidence>
<name>A0A2C9WFU5_MANES</name>
<dbReference type="AlphaFoldDB" id="A0A2C9WFU5"/>
<reference evidence="1" key="1">
    <citation type="submission" date="2016-02" db="EMBL/GenBank/DDBJ databases">
        <title>WGS assembly of Manihot esculenta.</title>
        <authorList>
            <person name="Bredeson J.V."/>
            <person name="Prochnik S.E."/>
            <person name="Lyons J.B."/>
            <person name="Schmutz J."/>
            <person name="Grimwood J."/>
            <person name="Vrebalov J."/>
            <person name="Bart R.S."/>
            <person name="Amuge T."/>
            <person name="Ferguson M.E."/>
            <person name="Green R."/>
            <person name="Putnam N."/>
            <person name="Stites J."/>
            <person name="Rounsley S."/>
            <person name="Rokhsar D.S."/>
        </authorList>
    </citation>
    <scope>NUCLEOTIDE SEQUENCE [LARGE SCALE GENOMIC DNA]</scope>
    <source>
        <tissue evidence="1">Leaf</tissue>
    </source>
</reference>
<proteinExistence type="predicted"/>